<reference evidence="2" key="1">
    <citation type="journal article" date="2019" name="Int. J. Syst. Evol. Microbiol.">
        <title>The Global Catalogue of Microorganisms (GCM) 10K type strain sequencing project: providing services to taxonomists for standard genome sequencing and annotation.</title>
        <authorList>
            <consortium name="The Broad Institute Genomics Platform"/>
            <consortium name="The Broad Institute Genome Sequencing Center for Infectious Disease"/>
            <person name="Wu L."/>
            <person name="Ma J."/>
        </authorList>
    </citation>
    <scope>NUCLEOTIDE SEQUENCE [LARGE SCALE GENOMIC DNA]</scope>
    <source>
        <strain evidence="2">NBRC 103627</strain>
    </source>
</reference>
<sequence>MVHKLVSILLLLALMGSNFSRYFVLAGFQANSRYIADTLCENRTRPQLHCNGKCYLIKKLRQADESEKKQAEKNELSNSEIGLLQRALHVSFAVSAVDAAPLKTSLLRSFRYAGHYTGSIFRPPRQQQHDVRLSDTGQFLLASQLLFPACAKVIQILSTRK</sequence>
<evidence type="ECO:0000313" key="2">
    <source>
        <dbReference type="Proteomes" id="UP001596003"/>
    </source>
</evidence>
<accession>A0ABV8ZHX8</accession>
<evidence type="ECO:0008006" key="3">
    <source>
        <dbReference type="Google" id="ProtNLM"/>
    </source>
</evidence>
<organism evidence="1 2">
    <name type="scientific">Flavobacterium chungangensis</name>
    <dbReference type="NCBI Taxonomy" id="2708132"/>
    <lineage>
        <taxon>Bacteria</taxon>
        <taxon>Pseudomonadati</taxon>
        <taxon>Bacteroidota</taxon>
        <taxon>Flavobacteriia</taxon>
        <taxon>Flavobacteriales</taxon>
        <taxon>Flavobacteriaceae</taxon>
        <taxon>Flavobacterium</taxon>
    </lineage>
</organism>
<dbReference type="RefSeq" id="WP_379800056.1">
    <property type="nucleotide sequence ID" value="NZ_JBHSFY010000012.1"/>
</dbReference>
<dbReference type="EMBL" id="JBHSFY010000012">
    <property type="protein sequence ID" value="MFC4478986.1"/>
    <property type="molecule type" value="Genomic_DNA"/>
</dbReference>
<comment type="caution">
    <text evidence="1">The sequence shown here is derived from an EMBL/GenBank/DDBJ whole genome shotgun (WGS) entry which is preliminary data.</text>
</comment>
<proteinExistence type="predicted"/>
<keyword evidence="2" id="KW-1185">Reference proteome</keyword>
<name>A0ABV8ZHX8_9FLAO</name>
<dbReference type="Proteomes" id="UP001596003">
    <property type="component" value="Unassembled WGS sequence"/>
</dbReference>
<protein>
    <recommendedName>
        <fullName evidence="3">Secreted protein</fullName>
    </recommendedName>
</protein>
<gene>
    <name evidence="1" type="ORF">ACFO3N_18060</name>
</gene>
<evidence type="ECO:0000313" key="1">
    <source>
        <dbReference type="EMBL" id="MFC4478986.1"/>
    </source>
</evidence>